<reference evidence="12" key="1">
    <citation type="submission" date="2025-08" db="UniProtKB">
        <authorList>
            <consortium name="RefSeq"/>
        </authorList>
    </citation>
    <scope>IDENTIFICATION</scope>
    <source>
        <tissue evidence="12">Testes</tissue>
    </source>
</reference>
<accession>A0ABM0GKG4</accession>
<dbReference type="PANTHER" id="PTHR18919:SF153">
    <property type="entry name" value="TRIFUNCTIONAL ENZYME SUBUNIT BETA, MITOCHONDRIAL"/>
    <property type="match status" value="1"/>
</dbReference>
<protein>
    <recommendedName>
        <fullName evidence="9">acetyl-CoA C-acyltransferase</fullName>
        <ecNumber evidence="9">2.3.1.16</ecNumber>
    </recommendedName>
</protein>
<evidence type="ECO:0000259" key="10">
    <source>
        <dbReference type="Pfam" id="PF02803"/>
    </source>
</evidence>
<comment type="subcellular location">
    <subcellularLocation>
        <location evidence="1">Mitochondrion</location>
    </subcellularLocation>
</comment>
<dbReference type="InterPro" id="IPR020613">
    <property type="entry name" value="Thiolase_CS"/>
</dbReference>
<dbReference type="Pfam" id="PF02803">
    <property type="entry name" value="Thiolase_C"/>
    <property type="match status" value="1"/>
</dbReference>
<evidence type="ECO:0000256" key="4">
    <source>
        <dbReference type="ARBA" id="ARBA00022679"/>
    </source>
</evidence>
<evidence type="ECO:0000256" key="1">
    <source>
        <dbReference type="ARBA" id="ARBA00004173"/>
    </source>
</evidence>
<evidence type="ECO:0000256" key="2">
    <source>
        <dbReference type="ARBA" id="ARBA00005005"/>
    </source>
</evidence>
<keyword evidence="4" id="KW-0808">Transferase</keyword>
<dbReference type="InterPro" id="IPR020617">
    <property type="entry name" value="Thiolase_C"/>
</dbReference>
<evidence type="ECO:0000256" key="8">
    <source>
        <dbReference type="ARBA" id="ARBA00023315"/>
    </source>
</evidence>
<dbReference type="PROSITE" id="PS00737">
    <property type="entry name" value="THIOLASE_2"/>
    <property type="match status" value="1"/>
</dbReference>
<keyword evidence="7" id="KW-0496">Mitochondrion</keyword>
<proteinExistence type="inferred from homology"/>
<dbReference type="InterPro" id="IPR020610">
    <property type="entry name" value="Thiolase_AS"/>
</dbReference>
<keyword evidence="6" id="KW-0443">Lipid metabolism</keyword>
<evidence type="ECO:0000256" key="6">
    <source>
        <dbReference type="ARBA" id="ARBA00023098"/>
    </source>
</evidence>
<dbReference type="Gene3D" id="3.40.47.10">
    <property type="match status" value="1"/>
</dbReference>
<comment type="pathway">
    <text evidence="2">Lipid metabolism; fatty acid beta-oxidation.</text>
</comment>
<dbReference type="RefSeq" id="XP_002731854.2">
    <property type="nucleotide sequence ID" value="XM_002731808.2"/>
</dbReference>
<evidence type="ECO:0000256" key="7">
    <source>
        <dbReference type="ARBA" id="ARBA00023128"/>
    </source>
</evidence>
<keyword evidence="8" id="KW-0012">Acyltransferase</keyword>
<dbReference type="SUPFAM" id="SSF53901">
    <property type="entry name" value="Thiolase-like"/>
    <property type="match status" value="1"/>
</dbReference>
<keyword evidence="11" id="KW-1185">Reference proteome</keyword>
<comment type="similarity">
    <text evidence="3">Belongs to the thiolase-like superfamily. Thiolase family.</text>
</comment>
<dbReference type="GeneID" id="100371661"/>
<keyword evidence="5" id="KW-0276">Fatty acid metabolism</keyword>
<name>A0ABM0GKG4_SACKO</name>
<dbReference type="PANTHER" id="PTHR18919">
    <property type="entry name" value="ACETYL-COA C-ACYLTRANSFERASE"/>
    <property type="match status" value="1"/>
</dbReference>
<evidence type="ECO:0000256" key="3">
    <source>
        <dbReference type="ARBA" id="ARBA00010982"/>
    </source>
</evidence>
<evidence type="ECO:0000313" key="11">
    <source>
        <dbReference type="Proteomes" id="UP000694865"/>
    </source>
</evidence>
<evidence type="ECO:0000313" key="12">
    <source>
        <dbReference type="RefSeq" id="XP_002731854.2"/>
    </source>
</evidence>
<feature type="domain" description="Thiolase C-terminal" evidence="10">
    <location>
        <begin position="1"/>
        <end position="117"/>
    </location>
</feature>
<gene>
    <name evidence="12" type="primary">LOC100371661</name>
</gene>
<dbReference type="InterPro" id="IPR016039">
    <property type="entry name" value="Thiolase-like"/>
</dbReference>
<feature type="non-terminal residue" evidence="12">
    <location>
        <position position="1"/>
    </location>
</feature>
<evidence type="ECO:0000256" key="9">
    <source>
        <dbReference type="ARBA" id="ARBA00024073"/>
    </source>
</evidence>
<evidence type="ECO:0000256" key="5">
    <source>
        <dbReference type="ARBA" id="ARBA00022832"/>
    </source>
</evidence>
<dbReference type="Proteomes" id="UP000694865">
    <property type="component" value="Unplaced"/>
</dbReference>
<dbReference type="PROSITE" id="PS00099">
    <property type="entry name" value="THIOLASE_3"/>
    <property type="match status" value="1"/>
</dbReference>
<dbReference type="EC" id="2.3.1.16" evidence="9"/>
<organism evidence="11 12">
    <name type="scientific">Saccoglossus kowalevskii</name>
    <name type="common">Acorn worm</name>
    <dbReference type="NCBI Taxonomy" id="10224"/>
    <lineage>
        <taxon>Eukaryota</taxon>
        <taxon>Metazoa</taxon>
        <taxon>Hemichordata</taxon>
        <taxon>Enteropneusta</taxon>
        <taxon>Harrimaniidae</taxon>
        <taxon>Saccoglossus</taxon>
    </lineage>
</organism>
<sequence>PTYATPAVLKKAGLEISDIDVFEYHEAFAGQILSNLKAMDSDFFAKTYMGRQSKVTAPPLDKFNLWGGSLSLGHPFGATGVRLATTAAHRLKHEDGQYALVAACAAGGHGHGMIVERYPS</sequence>